<dbReference type="GO" id="GO:0009103">
    <property type="term" value="P:lipopolysaccharide biosynthetic process"/>
    <property type="evidence" value="ECO:0007669"/>
    <property type="project" value="TreeGrafter"/>
</dbReference>
<evidence type="ECO:0000256" key="9">
    <source>
        <dbReference type="SAM" id="Phobius"/>
    </source>
</evidence>
<dbReference type="CDD" id="cd01840">
    <property type="entry name" value="SGNH_hydrolase_yrhL_like"/>
    <property type="match status" value="1"/>
</dbReference>
<dbReference type="RefSeq" id="WP_159443874.1">
    <property type="nucleotide sequence ID" value="NZ_FUWO01000009.1"/>
</dbReference>
<feature type="transmembrane region" description="Helical" evidence="9">
    <location>
        <begin position="40"/>
        <end position="61"/>
    </location>
</feature>
<dbReference type="GO" id="GO:0016787">
    <property type="term" value="F:hydrolase activity"/>
    <property type="evidence" value="ECO:0007669"/>
    <property type="project" value="UniProtKB-KW"/>
</dbReference>
<keyword evidence="12" id="KW-1185">Reference proteome</keyword>
<dbReference type="Gene3D" id="3.40.50.1110">
    <property type="entry name" value="SGNH hydrolase"/>
    <property type="match status" value="1"/>
</dbReference>
<dbReference type="GO" id="GO:0016747">
    <property type="term" value="F:acyltransferase activity, transferring groups other than amino-acyl groups"/>
    <property type="evidence" value="ECO:0007669"/>
    <property type="project" value="InterPro"/>
</dbReference>
<protein>
    <submittedName>
        <fullName evidence="11">Peptidoglycan/LPS O-acetylase OafA/YrhL, contains acyltransferase and SGNH-hydrolase domains</fullName>
    </submittedName>
</protein>
<feature type="transmembrane region" description="Helical" evidence="9">
    <location>
        <begin position="234"/>
        <end position="257"/>
    </location>
</feature>
<proteinExistence type="predicted"/>
<name>A0A1T4LUK9_9LACT</name>
<evidence type="ECO:0000256" key="4">
    <source>
        <dbReference type="ARBA" id="ARBA00022692"/>
    </source>
</evidence>
<keyword evidence="5 9" id="KW-1133">Transmembrane helix</keyword>
<dbReference type="InterPro" id="IPR002656">
    <property type="entry name" value="Acyl_transf_3_dom"/>
</dbReference>
<evidence type="ECO:0000259" key="10">
    <source>
        <dbReference type="Pfam" id="PF01757"/>
    </source>
</evidence>
<feature type="transmembrane region" description="Helical" evidence="9">
    <location>
        <begin position="329"/>
        <end position="350"/>
    </location>
</feature>
<keyword evidence="3 11" id="KW-0808">Transferase</keyword>
<evidence type="ECO:0000256" key="8">
    <source>
        <dbReference type="SAM" id="MobiDB-lite"/>
    </source>
</evidence>
<evidence type="ECO:0000256" key="5">
    <source>
        <dbReference type="ARBA" id="ARBA00022989"/>
    </source>
</evidence>
<keyword evidence="2" id="KW-1003">Cell membrane</keyword>
<dbReference type="Proteomes" id="UP000189941">
    <property type="component" value="Unassembled WGS sequence"/>
</dbReference>
<feature type="transmembrane region" description="Helical" evidence="9">
    <location>
        <begin position="14"/>
        <end position="34"/>
    </location>
</feature>
<comment type="subcellular location">
    <subcellularLocation>
        <location evidence="1">Cell membrane</location>
        <topology evidence="1">Multi-pass membrane protein</topology>
    </subcellularLocation>
</comment>
<feature type="transmembrane region" description="Helical" evidence="9">
    <location>
        <begin position="370"/>
        <end position="392"/>
    </location>
</feature>
<evidence type="ECO:0000256" key="2">
    <source>
        <dbReference type="ARBA" id="ARBA00022475"/>
    </source>
</evidence>
<feature type="transmembrane region" description="Helical" evidence="9">
    <location>
        <begin position="144"/>
        <end position="164"/>
    </location>
</feature>
<feature type="transmembrane region" description="Helical" evidence="9">
    <location>
        <begin position="263"/>
        <end position="284"/>
    </location>
</feature>
<keyword evidence="6 9" id="KW-0472">Membrane</keyword>
<keyword evidence="4 9" id="KW-0812">Transmembrane</keyword>
<feature type="transmembrane region" description="Helical" evidence="9">
    <location>
        <begin position="176"/>
        <end position="195"/>
    </location>
</feature>
<accession>A0A1T4LUK9</accession>
<dbReference type="GO" id="GO:0005886">
    <property type="term" value="C:plasma membrane"/>
    <property type="evidence" value="ECO:0007669"/>
    <property type="project" value="UniProtKB-SubCell"/>
</dbReference>
<dbReference type="InterPro" id="IPR036514">
    <property type="entry name" value="SGNH_hydro_sf"/>
</dbReference>
<gene>
    <name evidence="11" type="ORF">SAMN02746011_01212</name>
</gene>
<feature type="transmembrane region" description="Helical" evidence="9">
    <location>
        <begin position="201"/>
        <end position="222"/>
    </location>
</feature>
<dbReference type="Pfam" id="PF01757">
    <property type="entry name" value="Acyl_transf_3"/>
    <property type="match status" value="1"/>
</dbReference>
<reference evidence="12" key="1">
    <citation type="submission" date="2017-02" db="EMBL/GenBank/DDBJ databases">
        <authorList>
            <person name="Varghese N."/>
            <person name="Submissions S."/>
        </authorList>
    </citation>
    <scope>NUCLEOTIDE SEQUENCE [LARGE SCALE GENOMIC DNA]</scope>
    <source>
        <strain evidence="12">DSM 15739</strain>
    </source>
</reference>
<sequence length="626" mass="71320">MDLEKKQVTATKRIMGLDGLRGLSILLVILYHFFPRVVKGGYLGVPLLFILSGYLLSSLDTKKWNKDQYSIKTFYQSRVKRIYPPLFLFIGFISLFCYLFLPRLLNGRTPEVLSAFLGYNNFWQIAQNASYFDRVTSASPFTHLWSLAIELQFYLVWPWVFVIYQKAKARGNDYRVLFLMLTVISMLCMAFGYYKGVDISILYYHTATRISAILLGVWLGLVRSSKITRFIEQFSVNTLYSTIGAILAVTILAVFLMDGQSPSTYYIGLSMMTFLFGILLILAIQNHLAFGRLLDNPVLTYIGSRGYELYLWHYAVMFISNSLKIKPSFISLTIQFFIFILLAEFSYRLINNKLYFVSQWFNDETAFQQYVKMARNVLYGVSALGLGLLLVASSKADDSKSKLEADLAANSELLAKQREKAKENQLEETTIDMTNETETTVAPTVESDAESEAEQETTTVTQDSAEVTQQPITIIGDSVLLGSVKEVQAAFPNAYIEAEESRQAYEVADLFRHMIANGTMANRVVIGLGTNGYFDISYGQELMDLLGPDREVYWVTVYGEFLQWEASTNQVIYELASQYPNLKIVDWESQVKNHREWIIDDGIHPDIGGRDQYARILKETIEANQL</sequence>
<keyword evidence="7 11" id="KW-0012">Acyltransferase</keyword>
<feature type="domain" description="Acyltransferase 3" evidence="10">
    <location>
        <begin position="16"/>
        <end position="341"/>
    </location>
</feature>
<evidence type="ECO:0000256" key="1">
    <source>
        <dbReference type="ARBA" id="ARBA00004651"/>
    </source>
</evidence>
<evidence type="ECO:0000256" key="7">
    <source>
        <dbReference type="ARBA" id="ARBA00023315"/>
    </source>
</evidence>
<evidence type="ECO:0000256" key="6">
    <source>
        <dbReference type="ARBA" id="ARBA00023136"/>
    </source>
</evidence>
<dbReference type="OrthoDB" id="9796461at2"/>
<evidence type="ECO:0000313" key="12">
    <source>
        <dbReference type="Proteomes" id="UP000189941"/>
    </source>
</evidence>
<dbReference type="SUPFAM" id="SSF52266">
    <property type="entry name" value="SGNH hydrolase"/>
    <property type="match status" value="1"/>
</dbReference>
<feature type="region of interest" description="Disordered" evidence="8">
    <location>
        <begin position="423"/>
        <end position="464"/>
    </location>
</feature>
<dbReference type="PANTHER" id="PTHR23028">
    <property type="entry name" value="ACETYLTRANSFERASE"/>
    <property type="match status" value="1"/>
</dbReference>
<dbReference type="PANTHER" id="PTHR23028:SF53">
    <property type="entry name" value="ACYL_TRANSF_3 DOMAIN-CONTAINING PROTEIN"/>
    <property type="match status" value="1"/>
</dbReference>
<organism evidence="11 12">
    <name type="scientific">Globicatella sulfidifaciens DSM 15739</name>
    <dbReference type="NCBI Taxonomy" id="1121925"/>
    <lineage>
        <taxon>Bacteria</taxon>
        <taxon>Bacillati</taxon>
        <taxon>Bacillota</taxon>
        <taxon>Bacilli</taxon>
        <taxon>Lactobacillales</taxon>
        <taxon>Aerococcaceae</taxon>
        <taxon>Globicatella</taxon>
    </lineage>
</organism>
<feature type="transmembrane region" description="Helical" evidence="9">
    <location>
        <begin position="82"/>
        <end position="101"/>
    </location>
</feature>
<keyword evidence="11" id="KW-0378">Hydrolase</keyword>
<evidence type="ECO:0000313" key="11">
    <source>
        <dbReference type="EMBL" id="SJZ58331.1"/>
    </source>
</evidence>
<feature type="compositionally biased region" description="Low complexity" evidence="8">
    <location>
        <begin position="427"/>
        <end position="440"/>
    </location>
</feature>
<dbReference type="EMBL" id="FUWO01000009">
    <property type="protein sequence ID" value="SJZ58331.1"/>
    <property type="molecule type" value="Genomic_DNA"/>
</dbReference>
<evidence type="ECO:0000256" key="3">
    <source>
        <dbReference type="ARBA" id="ARBA00022679"/>
    </source>
</evidence>
<dbReference type="AlphaFoldDB" id="A0A1T4LUK9"/>
<dbReference type="InterPro" id="IPR050879">
    <property type="entry name" value="Acyltransferase_3"/>
</dbReference>